<comment type="caution">
    <text evidence="1">The sequence shown here is derived from an EMBL/GenBank/DDBJ whole genome shotgun (WGS) entry which is preliminary data.</text>
</comment>
<evidence type="ECO:0000313" key="2">
    <source>
        <dbReference type="Proteomes" id="UP000636010"/>
    </source>
</evidence>
<reference evidence="2" key="1">
    <citation type="journal article" date="2019" name="Int. J. Syst. Evol. Microbiol.">
        <title>The Global Catalogue of Microorganisms (GCM) 10K type strain sequencing project: providing services to taxonomists for standard genome sequencing and annotation.</title>
        <authorList>
            <consortium name="The Broad Institute Genomics Platform"/>
            <consortium name="The Broad Institute Genome Sequencing Center for Infectious Disease"/>
            <person name="Wu L."/>
            <person name="Ma J."/>
        </authorList>
    </citation>
    <scope>NUCLEOTIDE SEQUENCE [LARGE SCALE GENOMIC DNA]</scope>
    <source>
        <strain evidence="2">CGMCC 1.10832</strain>
    </source>
</reference>
<protein>
    <submittedName>
        <fullName evidence="1">Uncharacterized protein</fullName>
    </submittedName>
</protein>
<accession>A0ABQ1LX97</accession>
<keyword evidence="2" id="KW-1185">Reference proteome</keyword>
<name>A0ABQ1LX97_9BACT</name>
<sequence>MKELTKKIVYVSTAIFILTSFSKDNALNIEKPESITVDQSLKYEMAVDNLHLITNHTTGSLNQPKKREQTTFSFTLTKRKSGTKNRIYHGSYYRMYALD</sequence>
<dbReference type="EMBL" id="BMEC01000004">
    <property type="protein sequence ID" value="GGC31345.1"/>
    <property type="molecule type" value="Genomic_DNA"/>
</dbReference>
<proteinExistence type="predicted"/>
<dbReference type="Proteomes" id="UP000636010">
    <property type="component" value="Unassembled WGS sequence"/>
</dbReference>
<gene>
    <name evidence="1" type="ORF">GCM10011506_16000</name>
</gene>
<dbReference type="RefSeq" id="WP_188462089.1">
    <property type="nucleotide sequence ID" value="NZ_BAABHU010000004.1"/>
</dbReference>
<evidence type="ECO:0000313" key="1">
    <source>
        <dbReference type="EMBL" id="GGC31345.1"/>
    </source>
</evidence>
<organism evidence="1 2">
    <name type="scientific">Marivirga lumbricoides</name>
    <dbReference type="NCBI Taxonomy" id="1046115"/>
    <lineage>
        <taxon>Bacteria</taxon>
        <taxon>Pseudomonadati</taxon>
        <taxon>Bacteroidota</taxon>
        <taxon>Cytophagia</taxon>
        <taxon>Cytophagales</taxon>
        <taxon>Marivirgaceae</taxon>
        <taxon>Marivirga</taxon>
    </lineage>
</organism>